<reference evidence="5" key="1">
    <citation type="journal article" date="2019" name="Int. J. Syst. Evol. Microbiol.">
        <title>The Global Catalogue of Microorganisms (GCM) 10K type strain sequencing project: providing services to taxonomists for standard genome sequencing and annotation.</title>
        <authorList>
            <consortium name="The Broad Institute Genomics Platform"/>
            <consortium name="The Broad Institute Genome Sequencing Center for Infectious Disease"/>
            <person name="Wu L."/>
            <person name="Ma J."/>
        </authorList>
    </citation>
    <scope>NUCLEOTIDE SEQUENCE [LARGE SCALE GENOMIC DNA]</scope>
    <source>
        <strain evidence="5">KCTC 13193</strain>
    </source>
</reference>
<keyword evidence="3" id="KW-0732">Signal</keyword>
<evidence type="ECO:0000313" key="5">
    <source>
        <dbReference type="Proteomes" id="UP001595387"/>
    </source>
</evidence>
<evidence type="ECO:0000313" key="4">
    <source>
        <dbReference type="EMBL" id="MFC2949935.1"/>
    </source>
</evidence>
<organism evidence="4 5">
    <name type="scientific">Virgibacillus sediminis</name>
    <dbReference type="NCBI Taxonomy" id="202260"/>
    <lineage>
        <taxon>Bacteria</taxon>
        <taxon>Bacillati</taxon>
        <taxon>Bacillota</taxon>
        <taxon>Bacilli</taxon>
        <taxon>Bacillales</taxon>
        <taxon>Bacillaceae</taxon>
        <taxon>Virgibacillus</taxon>
    </lineage>
</organism>
<evidence type="ECO:0000256" key="2">
    <source>
        <dbReference type="ARBA" id="ARBA00022723"/>
    </source>
</evidence>
<keyword evidence="5" id="KW-1185">Reference proteome</keyword>
<dbReference type="InterPro" id="IPR005950">
    <property type="entry name" value="ModA"/>
</dbReference>
<dbReference type="RefSeq" id="WP_390307897.1">
    <property type="nucleotide sequence ID" value="NZ_JBHRRZ010000039.1"/>
</dbReference>
<dbReference type="Proteomes" id="UP001595387">
    <property type="component" value="Unassembled WGS sequence"/>
</dbReference>
<accession>A0ABV7AAQ5</accession>
<comment type="similarity">
    <text evidence="1">Belongs to the bacterial solute-binding protein ModA family.</text>
</comment>
<protein>
    <submittedName>
        <fullName evidence="4">Molybdate ABC transporter substrate-binding protein</fullName>
    </submittedName>
</protein>
<comment type="caution">
    <text evidence="4">The sequence shown here is derived from an EMBL/GenBank/DDBJ whole genome shotgun (WGS) entry which is preliminary data.</text>
</comment>
<dbReference type="PROSITE" id="PS51257">
    <property type="entry name" value="PROKAR_LIPOPROTEIN"/>
    <property type="match status" value="1"/>
</dbReference>
<name>A0ABV7AAQ5_9BACI</name>
<dbReference type="PANTHER" id="PTHR30632:SF0">
    <property type="entry name" value="SULFATE-BINDING PROTEIN"/>
    <property type="match status" value="1"/>
</dbReference>
<dbReference type="InterPro" id="IPR050682">
    <property type="entry name" value="ModA/WtpA"/>
</dbReference>
<dbReference type="PANTHER" id="PTHR30632">
    <property type="entry name" value="MOLYBDATE-BINDING PERIPLASMIC PROTEIN"/>
    <property type="match status" value="1"/>
</dbReference>
<proteinExistence type="inferred from homology"/>
<keyword evidence="2" id="KW-0479">Metal-binding</keyword>
<dbReference type="SUPFAM" id="SSF53850">
    <property type="entry name" value="Periplasmic binding protein-like II"/>
    <property type="match status" value="1"/>
</dbReference>
<evidence type="ECO:0000256" key="1">
    <source>
        <dbReference type="ARBA" id="ARBA00009175"/>
    </source>
</evidence>
<dbReference type="Gene3D" id="3.40.190.10">
    <property type="entry name" value="Periplasmic binding protein-like II"/>
    <property type="match status" value="1"/>
</dbReference>
<sequence length="119" mass="13157">MGTAGGKLWMVGLIMSLLMAGCGPLPKRWSRRADQPYYFSMMDSMMEVKGAYEQENPQVDIIYNFGGSGTLRRQIEQGALIDVFVSASKKEYTRLEESGMIGEGTALLQNRLAVVAPDE</sequence>
<gene>
    <name evidence="4" type="primary">modA</name>
    <name evidence="4" type="ORF">ACFODW_16550</name>
</gene>
<dbReference type="Pfam" id="PF13531">
    <property type="entry name" value="SBP_bac_11"/>
    <property type="match status" value="1"/>
</dbReference>
<evidence type="ECO:0000256" key="3">
    <source>
        <dbReference type="ARBA" id="ARBA00022729"/>
    </source>
</evidence>
<dbReference type="EMBL" id="JBHRRZ010000039">
    <property type="protein sequence ID" value="MFC2949935.1"/>
    <property type="molecule type" value="Genomic_DNA"/>
</dbReference>
<dbReference type="NCBIfam" id="TIGR01256">
    <property type="entry name" value="modA"/>
    <property type="match status" value="1"/>
</dbReference>